<evidence type="ECO:0000259" key="8">
    <source>
        <dbReference type="PROSITE" id="PS50885"/>
    </source>
</evidence>
<keyword evidence="7" id="KW-1133">Transmembrane helix</keyword>
<comment type="catalytic activity">
    <reaction evidence="1">
        <text>ATP + protein L-histidine = ADP + protein N-phospho-L-histidine.</text>
        <dbReference type="EC" id="2.7.13.3"/>
    </reaction>
</comment>
<gene>
    <name evidence="9" type="ORF">OPV09_19560</name>
</gene>
<dbReference type="SUPFAM" id="SSF47384">
    <property type="entry name" value="Homodimeric domain of signal transducing histidine kinase"/>
    <property type="match status" value="1"/>
</dbReference>
<dbReference type="Proteomes" id="UP001373909">
    <property type="component" value="Chromosome"/>
</dbReference>
<dbReference type="Gene3D" id="6.10.340.10">
    <property type="match status" value="1"/>
</dbReference>
<keyword evidence="6" id="KW-0902">Two-component regulatory system</keyword>
<sequence>MSKSIRQRLFAALAGFTVLLCLCYTGLALVIAYVTEDMLVQRLLEREAAVVSQHLRQHGELTPSGNDLIKTYVNYHDLPQVVREQVLPSAPRGEVFTTTGQHYHVLALDLVAAGKPQRSYLLADVAPVLVVQRLAREVGGVVLGVALALIALALLLAYWLARRLVLPLQRLAQEARQLAPGSAVHFSERDRPDEIGFLARRLETTFAELQAVLQREQAFARDVSHELRTPLTLMHNTLALAEAQPLGGQEQAQLRQSTDEMRATIDVLFALARAEQLPGEVVELRGCMEQCLLRLLDEHPWDASLLTLDLPERLDVAGNVQLVMLLINNCLANALFHGGPDCRISIAFAQGHLNIVNTVQAGQPRRVHGFAHGQNLLLRLAQAMRWDIAFHPGATQYRVAIVPTQA</sequence>
<dbReference type="InterPro" id="IPR050428">
    <property type="entry name" value="TCS_sensor_his_kinase"/>
</dbReference>
<evidence type="ECO:0000256" key="1">
    <source>
        <dbReference type="ARBA" id="ARBA00000085"/>
    </source>
</evidence>
<dbReference type="PROSITE" id="PS50885">
    <property type="entry name" value="HAMP"/>
    <property type="match status" value="1"/>
</dbReference>
<dbReference type="EC" id="2.7.13.3" evidence="2"/>
<evidence type="ECO:0000256" key="2">
    <source>
        <dbReference type="ARBA" id="ARBA00012438"/>
    </source>
</evidence>
<dbReference type="PANTHER" id="PTHR45436:SF16">
    <property type="entry name" value="HISTIDINE KINASE"/>
    <property type="match status" value="1"/>
</dbReference>
<dbReference type="CDD" id="cd06225">
    <property type="entry name" value="HAMP"/>
    <property type="match status" value="1"/>
</dbReference>
<evidence type="ECO:0000256" key="5">
    <source>
        <dbReference type="ARBA" id="ARBA00022777"/>
    </source>
</evidence>
<dbReference type="PANTHER" id="PTHR45436">
    <property type="entry name" value="SENSOR HISTIDINE KINASE YKOH"/>
    <property type="match status" value="1"/>
</dbReference>
<accession>A0ABZ2GGQ3</accession>
<protein>
    <recommendedName>
        <fullName evidence="2">histidine kinase</fullName>
        <ecNumber evidence="2">2.7.13.3</ecNumber>
    </recommendedName>
</protein>
<keyword evidence="5 9" id="KW-0418">Kinase</keyword>
<dbReference type="InterPro" id="IPR003661">
    <property type="entry name" value="HisK_dim/P_dom"/>
</dbReference>
<evidence type="ECO:0000256" key="6">
    <source>
        <dbReference type="ARBA" id="ARBA00023012"/>
    </source>
</evidence>
<keyword evidence="10" id="KW-1185">Reference proteome</keyword>
<keyword evidence="4" id="KW-0808">Transferase</keyword>
<dbReference type="RefSeq" id="WP_338679160.1">
    <property type="nucleotide sequence ID" value="NZ_CP142523.1"/>
</dbReference>
<keyword evidence="3" id="KW-0597">Phosphoprotein</keyword>
<dbReference type="GO" id="GO:0016301">
    <property type="term" value="F:kinase activity"/>
    <property type="evidence" value="ECO:0007669"/>
    <property type="project" value="UniProtKB-KW"/>
</dbReference>
<dbReference type="Gene3D" id="1.10.287.130">
    <property type="match status" value="1"/>
</dbReference>
<keyword evidence="7" id="KW-0472">Membrane</keyword>
<dbReference type="InterPro" id="IPR003660">
    <property type="entry name" value="HAMP_dom"/>
</dbReference>
<name>A0ABZ2GGQ3_9BURK</name>
<evidence type="ECO:0000256" key="4">
    <source>
        <dbReference type="ARBA" id="ARBA00022679"/>
    </source>
</evidence>
<dbReference type="Pfam" id="PF00512">
    <property type="entry name" value="HisKA"/>
    <property type="match status" value="1"/>
</dbReference>
<dbReference type="EMBL" id="CP142523">
    <property type="protein sequence ID" value="WWO44904.1"/>
    <property type="molecule type" value="Genomic_DNA"/>
</dbReference>
<evidence type="ECO:0000313" key="9">
    <source>
        <dbReference type="EMBL" id="WWO44904.1"/>
    </source>
</evidence>
<organism evidence="9 10">
    <name type="scientific">Janthinobacterium aestuarii</name>
    <dbReference type="NCBI Taxonomy" id="2985511"/>
    <lineage>
        <taxon>Bacteria</taxon>
        <taxon>Pseudomonadati</taxon>
        <taxon>Pseudomonadota</taxon>
        <taxon>Betaproteobacteria</taxon>
        <taxon>Burkholderiales</taxon>
        <taxon>Oxalobacteraceae</taxon>
        <taxon>Janthinobacterium</taxon>
    </lineage>
</organism>
<reference evidence="9 10" key="1">
    <citation type="submission" date="2024-01" db="EMBL/GenBank/DDBJ databases">
        <title>Draft genome sequences of nine bacterial species from freshwater ponds near Washington, DC.</title>
        <authorList>
            <person name="Pavloudi C."/>
            <person name="Oliver L."/>
            <person name="Slattery K."/>
            <person name="Lissner G."/>
            <person name="Saw J.H."/>
        </authorList>
    </citation>
    <scope>NUCLEOTIDE SEQUENCE [LARGE SCALE GENOMIC DNA]</scope>
    <source>
        <strain evidence="10">TB1-E2</strain>
    </source>
</reference>
<dbReference type="SUPFAM" id="SSF158472">
    <property type="entry name" value="HAMP domain-like"/>
    <property type="match status" value="1"/>
</dbReference>
<evidence type="ECO:0000313" key="10">
    <source>
        <dbReference type="Proteomes" id="UP001373909"/>
    </source>
</evidence>
<dbReference type="Pfam" id="PF00672">
    <property type="entry name" value="HAMP"/>
    <property type="match status" value="1"/>
</dbReference>
<proteinExistence type="predicted"/>
<feature type="domain" description="HAMP" evidence="8">
    <location>
        <begin position="162"/>
        <end position="214"/>
    </location>
</feature>
<evidence type="ECO:0000256" key="3">
    <source>
        <dbReference type="ARBA" id="ARBA00022553"/>
    </source>
</evidence>
<dbReference type="InterPro" id="IPR036097">
    <property type="entry name" value="HisK_dim/P_sf"/>
</dbReference>
<keyword evidence="7" id="KW-0812">Transmembrane</keyword>
<feature type="transmembrane region" description="Helical" evidence="7">
    <location>
        <begin position="138"/>
        <end position="161"/>
    </location>
</feature>
<evidence type="ECO:0000256" key="7">
    <source>
        <dbReference type="SAM" id="Phobius"/>
    </source>
</evidence>
<dbReference type="SMART" id="SM00388">
    <property type="entry name" value="HisKA"/>
    <property type="match status" value="1"/>
</dbReference>
<dbReference type="CDD" id="cd00082">
    <property type="entry name" value="HisKA"/>
    <property type="match status" value="1"/>
</dbReference>